<dbReference type="AlphaFoldDB" id="A0A919TPI3"/>
<accession>A0A919TPI3</accession>
<evidence type="ECO:0000256" key="6">
    <source>
        <dbReference type="ARBA" id="ARBA00022692"/>
    </source>
</evidence>
<feature type="transmembrane region" description="Helical" evidence="10">
    <location>
        <begin position="385"/>
        <end position="409"/>
    </location>
</feature>
<dbReference type="InterPro" id="IPR007315">
    <property type="entry name" value="PIG-V/Gpi18"/>
</dbReference>
<evidence type="ECO:0000256" key="8">
    <source>
        <dbReference type="ARBA" id="ARBA00022989"/>
    </source>
</evidence>
<evidence type="ECO:0000256" key="5">
    <source>
        <dbReference type="ARBA" id="ARBA00022679"/>
    </source>
</evidence>
<feature type="transmembrane region" description="Helical" evidence="10">
    <location>
        <begin position="209"/>
        <end position="239"/>
    </location>
</feature>
<dbReference type="PANTHER" id="PTHR12468:SF2">
    <property type="entry name" value="GPI MANNOSYLTRANSFERASE 2"/>
    <property type="match status" value="1"/>
</dbReference>
<dbReference type="PANTHER" id="PTHR12468">
    <property type="entry name" value="GPI MANNOSYLTRANSFERASE 2"/>
    <property type="match status" value="1"/>
</dbReference>
<evidence type="ECO:0000313" key="11">
    <source>
        <dbReference type="EMBL" id="GIF09173.1"/>
    </source>
</evidence>
<evidence type="ECO:0000256" key="4">
    <source>
        <dbReference type="ARBA" id="ARBA00022676"/>
    </source>
</evidence>
<keyword evidence="12" id="KW-1185">Reference proteome</keyword>
<dbReference type="RefSeq" id="WP_203684499.1">
    <property type="nucleotide sequence ID" value="NZ_BOMW01000077.1"/>
</dbReference>
<protein>
    <submittedName>
        <fullName evidence="11">Membrane protein</fullName>
    </submittedName>
</protein>
<evidence type="ECO:0000256" key="9">
    <source>
        <dbReference type="ARBA" id="ARBA00023136"/>
    </source>
</evidence>
<dbReference type="GO" id="GO:0016020">
    <property type="term" value="C:membrane"/>
    <property type="evidence" value="ECO:0007669"/>
    <property type="project" value="GOC"/>
</dbReference>
<keyword evidence="9 10" id="KW-0472">Membrane</keyword>
<gene>
    <name evidence="11" type="ORF">Asi03nite_67110</name>
</gene>
<evidence type="ECO:0000313" key="12">
    <source>
        <dbReference type="Proteomes" id="UP000629619"/>
    </source>
</evidence>
<evidence type="ECO:0000256" key="3">
    <source>
        <dbReference type="ARBA" id="ARBA00022502"/>
    </source>
</evidence>
<proteinExistence type="predicted"/>
<feature type="transmembrane region" description="Helical" evidence="10">
    <location>
        <begin position="170"/>
        <end position="189"/>
    </location>
</feature>
<feature type="transmembrane region" description="Helical" evidence="10">
    <location>
        <begin position="311"/>
        <end position="331"/>
    </location>
</feature>
<comment type="pathway">
    <text evidence="2">Glycolipid biosynthesis; glycosylphosphatidylinositol-anchor biosynthesis.</text>
</comment>
<keyword evidence="8 10" id="KW-1133">Transmembrane helix</keyword>
<sequence>MLVRVIAPPVSPLPPAPLPGPPPAARIPAPVAAAAPVRPRFGPAIAILLYAVLRATGVAAAWWFASGPGIPAGQRRGLLRMLSAYDANWYVGIVRYGYDTAIPLKLDGGLATTNLAFFPLFPALIAALDPLLPGGPEVAGVAVSWLAGLAAAGGLYAIGAHLRGRGRGILLAALWAVLPHAFIESMGYTETLFTALAAWSLYAVIRRRWLAAGLLCLLAGLTRPTAAALILVVGLSALIAVTRRRDGWRPWAGGVLAPLGLLGHMAWVGDRLGRPDGYFHVQNDAWKMTYDWGQYTVSTIGTLLSESSPPAMYAVTLTLVVAIGLLVVLVTARVPWQLKLFSAVLLAMSFFGHGYYHSKARLLLPAFPLLLPAAAALARARRPVAVAVLATLTVISTGYGIYLGTVWTFSP</sequence>
<feature type="transmembrane region" description="Helical" evidence="10">
    <location>
        <begin position="110"/>
        <end position="132"/>
    </location>
</feature>
<comment type="caution">
    <text evidence="11">The sequence shown here is derived from an EMBL/GenBank/DDBJ whole genome shotgun (WGS) entry which is preliminary data.</text>
</comment>
<keyword evidence="6 10" id="KW-0812">Transmembrane</keyword>
<feature type="transmembrane region" description="Helical" evidence="10">
    <location>
        <begin position="44"/>
        <end position="65"/>
    </location>
</feature>
<evidence type="ECO:0000256" key="10">
    <source>
        <dbReference type="SAM" id="Phobius"/>
    </source>
</evidence>
<comment type="subcellular location">
    <subcellularLocation>
        <location evidence="1">Endoplasmic reticulum membrane</location>
        <topology evidence="1">Multi-pass membrane protein</topology>
    </subcellularLocation>
</comment>
<dbReference type="GO" id="GO:0000009">
    <property type="term" value="F:alpha-1,6-mannosyltransferase activity"/>
    <property type="evidence" value="ECO:0007669"/>
    <property type="project" value="InterPro"/>
</dbReference>
<evidence type="ECO:0000256" key="2">
    <source>
        <dbReference type="ARBA" id="ARBA00004687"/>
    </source>
</evidence>
<name>A0A919TPI3_9ACTN</name>
<feature type="transmembrane region" description="Helical" evidence="10">
    <location>
        <begin position="362"/>
        <end position="378"/>
    </location>
</feature>
<feature type="transmembrane region" description="Helical" evidence="10">
    <location>
        <begin position="138"/>
        <end position="158"/>
    </location>
</feature>
<feature type="transmembrane region" description="Helical" evidence="10">
    <location>
        <begin position="338"/>
        <end position="356"/>
    </location>
</feature>
<dbReference type="GO" id="GO:0004376">
    <property type="term" value="F:GPI mannosyltransferase activity"/>
    <property type="evidence" value="ECO:0007669"/>
    <property type="project" value="InterPro"/>
</dbReference>
<dbReference type="Proteomes" id="UP000629619">
    <property type="component" value="Unassembled WGS sequence"/>
</dbReference>
<evidence type="ECO:0000256" key="1">
    <source>
        <dbReference type="ARBA" id="ARBA00004477"/>
    </source>
</evidence>
<keyword evidence="5" id="KW-0808">Transferase</keyword>
<dbReference type="GO" id="GO:0006506">
    <property type="term" value="P:GPI anchor biosynthetic process"/>
    <property type="evidence" value="ECO:0007669"/>
    <property type="project" value="UniProtKB-KW"/>
</dbReference>
<dbReference type="EMBL" id="BOMW01000077">
    <property type="protein sequence ID" value="GIF09173.1"/>
    <property type="molecule type" value="Genomic_DNA"/>
</dbReference>
<organism evidence="11 12">
    <name type="scientific">Actinoplanes siamensis</name>
    <dbReference type="NCBI Taxonomy" id="1223317"/>
    <lineage>
        <taxon>Bacteria</taxon>
        <taxon>Bacillati</taxon>
        <taxon>Actinomycetota</taxon>
        <taxon>Actinomycetes</taxon>
        <taxon>Micromonosporales</taxon>
        <taxon>Micromonosporaceae</taxon>
        <taxon>Actinoplanes</taxon>
    </lineage>
</organism>
<reference evidence="11" key="1">
    <citation type="submission" date="2021-01" db="EMBL/GenBank/DDBJ databases">
        <title>Whole genome shotgun sequence of Actinoplanes siamensis NBRC 109076.</title>
        <authorList>
            <person name="Komaki H."/>
            <person name="Tamura T."/>
        </authorList>
    </citation>
    <scope>NUCLEOTIDE SEQUENCE</scope>
    <source>
        <strain evidence="11">NBRC 109076</strain>
    </source>
</reference>
<feature type="transmembrane region" description="Helical" evidence="10">
    <location>
        <begin position="251"/>
        <end position="269"/>
    </location>
</feature>
<keyword evidence="7" id="KW-0256">Endoplasmic reticulum</keyword>
<keyword evidence="3" id="KW-0337">GPI-anchor biosynthesis</keyword>
<keyword evidence="4" id="KW-0328">Glycosyltransferase</keyword>
<evidence type="ECO:0000256" key="7">
    <source>
        <dbReference type="ARBA" id="ARBA00022824"/>
    </source>
</evidence>